<dbReference type="CDD" id="cd17546">
    <property type="entry name" value="REC_hyHK_CKI1_RcsC-like"/>
    <property type="match status" value="1"/>
</dbReference>
<keyword evidence="12" id="KW-0812">Transmembrane</keyword>
<dbReference type="PANTHER" id="PTHR43047:SF72">
    <property type="entry name" value="OSMOSENSING HISTIDINE PROTEIN KINASE SLN1"/>
    <property type="match status" value="1"/>
</dbReference>
<dbReference type="EC" id="2.7.13.3" evidence="3"/>
<dbReference type="SUPFAM" id="SSF55874">
    <property type="entry name" value="ATPase domain of HSP90 chaperone/DNA topoisomerase II/histidine kinase"/>
    <property type="match status" value="1"/>
</dbReference>
<evidence type="ECO:0000256" key="3">
    <source>
        <dbReference type="ARBA" id="ARBA00012438"/>
    </source>
</evidence>
<evidence type="ECO:0000313" key="15">
    <source>
        <dbReference type="EMBL" id="SEV93115.1"/>
    </source>
</evidence>
<dbReference type="PROSITE" id="PS50109">
    <property type="entry name" value="HIS_KIN"/>
    <property type="match status" value="1"/>
</dbReference>
<dbReference type="InterPro" id="IPR001789">
    <property type="entry name" value="Sig_transdc_resp-reg_receiver"/>
</dbReference>
<organism evidence="15 16">
    <name type="scientific">[Clostridium] fimetarium</name>
    <dbReference type="NCBI Taxonomy" id="99656"/>
    <lineage>
        <taxon>Bacteria</taxon>
        <taxon>Bacillati</taxon>
        <taxon>Bacillota</taxon>
        <taxon>Clostridia</taxon>
        <taxon>Lachnospirales</taxon>
        <taxon>Lachnospiraceae</taxon>
    </lineage>
</organism>
<comment type="similarity">
    <text evidence="2">In the N-terminal section; belongs to the phytochrome family.</text>
</comment>
<evidence type="ECO:0000256" key="7">
    <source>
        <dbReference type="ARBA" id="ARBA00022777"/>
    </source>
</evidence>
<dbReference type="SMART" id="SM00388">
    <property type="entry name" value="HisKA"/>
    <property type="match status" value="1"/>
</dbReference>
<dbReference type="RefSeq" id="WP_092450596.1">
    <property type="nucleotide sequence ID" value="NZ_FOJI01000002.1"/>
</dbReference>
<dbReference type="InterPro" id="IPR004358">
    <property type="entry name" value="Sig_transdc_His_kin-like_C"/>
</dbReference>
<keyword evidence="12" id="KW-1133">Transmembrane helix</keyword>
<evidence type="ECO:0000259" key="13">
    <source>
        <dbReference type="PROSITE" id="PS50109"/>
    </source>
</evidence>
<dbReference type="Gene3D" id="3.30.450.20">
    <property type="entry name" value="PAS domain"/>
    <property type="match status" value="1"/>
</dbReference>
<evidence type="ECO:0000256" key="11">
    <source>
        <dbReference type="PROSITE-ProRule" id="PRU00169"/>
    </source>
</evidence>
<dbReference type="CDD" id="cd16922">
    <property type="entry name" value="HATPase_EvgS-ArcB-TorS-like"/>
    <property type="match status" value="1"/>
</dbReference>
<dbReference type="CDD" id="cd00082">
    <property type="entry name" value="HisKA"/>
    <property type="match status" value="1"/>
</dbReference>
<dbReference type="SMART" id="SM00448">
    <property type="entry name" value="REC"/>
    <property type="match status" value="1"/>
</dbReference>
<dbReference type="Gene3D" id="3.40.50.2300">
    <property type="match status" value="1"/>
</dbReference>
<keyword evidence="16" id="KW-1185">Reference proteome</keyword>
<dbReference type="Proteomes" id="UP000199701">
    <property type="component" value="Unassembled WGS sequence"/>
</dbReference>
<evidence type="ECO:0000259" key="14">
    <source>
        <dbReference type="PROSITE" id="PS50110"/>
    </source>
</evidence>
<dbReference type="PANTHER" id="PTHR43047">
    <property type="entry name" value="TWO-COMPONENT HISTIDINE PROTEIN KINASE"/>
    <property type="match status" value="1"/>
</dbReference>
<dbReference type="EMBL" id="FOJI01000002">
    <property type="protein sequence ID" value="SEV93115.1"/>
    <property type="molecule type" value="Genomic_DNA"/>
</dbReference>
<evidence type="ECO:0000256" key="12">
    <source>
        <dbReference type="SAM" id="Phobius"/>
    </source>
</evidence>
<evidence type="ECO:0000256" key="5">
    <source>
        <dbReference type="ARBA" id="ARBA00022553"/>
    </source>
</evidence>
<dbReference type="Pfam" id="PF00512">
    <property type="entry name" value="HisKA"/>
    <property type="match status" value="1"/>
</dbReference>
<evidence type="ECO:0000256" key="10">
    <source>
        <dbReference type="ARBA" id="ARBA00074306"/>
    </source>
</evidence>
<dbReference type="Pfam" id="PF02518">
    <property type="entry name" value="HATPase_c"/>
    <property type="match status" value="1"/>
</dbReference>
<dbReference type="SUPFAM" id="SSF52172">
    <property type="entry name" value="CheY-like"/>
    <property type="match status" value="1"/>
</dbReference>
<accession>A0A1I0MWK1</accession>
<dbReference type="PRINTS" id="PR00344">
    <property type="entry name" value="BCTRLSENSOR"/>
</dbReference>
<dbReference type="STRING" id="99656.SAMN05421659_102205"/>
<reference evidence="15 16" key="1">
    <citation type="submission" date="2016-10" db="EMBL/GenBank/DDBJ databases">
        <authorList>
            <person name="de Groot N.N."/>
        </authorList>
    </citation>
    <scope>NUCLEOTIDE SEQUENCE [LARGE SCALE GENOMIC DNA]</scope>
    <source>
        <strain evidence="15 16">DSM 9179</strain>
    </source>
</reference>
<dbReference type="InterPro" id="IPR005467">
    <property type="entry name" value="His_kinase_dom"/>
</dbReference>
<keyword evidence="6" id="KW-0808">Transferase</keyword>
<dbReference type="InterPro" id="IPR003594">
    <property type="entry name" value="HATPase_dom"/>
</dbReference>
<gene>
    <name evidence="15" type="ORF">SAMN05421659_102205</name>
</gene>
<keyword evidence="8" id="KW-0902">Two-component regulatory system</keyword>
<sequence>MWGKKRVKYGFIIVIISILLGTAFFAANGIYLSTSDREYQSIENMNQYAKKQFSNTLIYNMTLLNLLGNDYISKDVNLDNKKIQTEMGTFIHETGMTLYMVDEYGIGYDYKGELIDFNHYVNVGELFSKREGVIQAENNSDLGGAGVYLYTKITNDNSQNYLLIGWYSEDNLNDVYDIDIHDDWNYSYIVDQDGDLVLPLEEPSEYVNLFDFVNDNKGLKDSMEKGESGSKIYLCGSEENVICFNQLNKINGWYIVSIVPQKYINQKANCIIFKIFILCGCFCICMIIVIYYIIKIIKNNTVLIIKNEANACRSRFWSQMSHEIRTPMNAIVGLAEIAKYSIDDRDKLEECLFNIENTSEYLLAVVNDILDVSKIESNKIELNIEPFKISEVIDTVKTVISSNINLKQIKMSIIKSGNMDQIVCGDQKRLKQILVNLIANAAKFTEINGKIRFRIKTETLSDNKVKYLFEVTDSGIGIKKENLEKIFEPFEQGDNNVSSIYGGSGLGLTICKGYLKLMDGKITVDSEYGKRTSFYVEVDFSLANEVEKQIYTDRIKSAQSNSNVSIISMTPIAPVDNSTSDNKKTILLADDNAMNLEVMTTMLEFYGYKVVTAHNGQEAIDIFDNSSMFQFDAILMDVQMPIKNGLEASVEIRSLNRMDASKVKIIALTANAFKEDRLLAEKAGMNMHISKPIKMNVLKDKLDELFSEN</sequence>
<keyword evidence="12" id="KW-0472">Membrane</keyword>
<dbReference type="Gene3D" id="3.30.565.10">
    <property type="entry name" value="Histidine kinase-like ATPase, C-terminal domain"/>
    <property type="match status" value="1"/>
</dbReference>
<protein>
    <recommendedName>
        <fullName evidence="10">Circadian input-output histidine kinase CikA</fullName>
        <ecNumber evidence="3">2.7.13.3</ecNumber>
    </recommendedName>
    <alternativeName>
        <fullName evidence="4">Stage 0 sporulation protein A homolog</fullName>
    </alternativeName>
</protein>
<comment type="function">
    <text evidence="9">May play the central regulatory role in sporulation. It may be an element of the effector pathway responsible for the activation of sporulation genes in response to nutritional stress. Spo0A may act in concert with spo0H (a sigma factor) to control the expression of some genes that are critical to the sporulation process.</text>
</comment>
<name>A0A1I0MWK1_9FIRM</name>
<dbReference type="GO" id="GO:0005886">
    <property type="term" value="C:plasma membrane"/>
    <property type="evidence" value="ECO:0007669"/>
    <property type="project" value="TreeGrafter"/>
</dbReference>
<dbReference type="OrthoDB" id="9811620at2"/>
<feature type="transmembrane region" description="Helical" evidence="12">
    <location>
        <begin position="12"/>
        <end position="33"/>
    </location>
</feature>
<dbReference type="GO" id="GO:0000155">
    <property type="term" value="F:phosphorelay sensor kinase activity"/>
    <property type="evidence" value="ECO:0007669"/>
    <property type="project" value="InterPro"/>
</dbReference>
<dbReference type="InterPro" id="IPR011006">
    <property type="entry name" value="CheY-like_superfamily"/>
</dbReference>
<evidence type="ECO:0000256" key="1">
    <source>
        <dbReference type="ARBA" id="ARBA00000085"/>
    </source>
</evidence>
<dbReference type="Gene3D" id="1.10.287.130">
    <property type="match status" value="1"/>
</dbReference>
<dbReference type="GO" id="GO:0009927">
    <property type="term" value="F:histidine phosphotransfer kinase activity"/>
    <property type="evidence" value="ECO:0007669"/>
    <property type="project" value="TreeGrafter"/>
</dbReference>
<comment type="catalytic activity">
    <reaction evidence="1">
        <text>ATP + protein L-histidine = ADP + protein N-phospho-L-histidine.</text>
        <dbReference type="EC" id="2.7.13.3"/>
    </reaction>
</comment>
<dbReference type="InterPro" id="IPR036097">
    <property type="entry name" value="HisK_dim/P_sf"/>
</dbReference>
<dbReference type="SUPFAM" id="SSF47384">
    <property type="entry name" value="Homodimeric domain of signal transducing histidine kinase"/>
    <property type="match status" value="1"/>
</dbReference>
<keyword evidence="7 15" id="KW-0418">Kinase</keyword>
<evidence type="ECO:0000256" key="2">
    <source>
        <dbReference type="ARBA" id="ARBA00006402"/>
    </source>
</evidence>
<feature type="domain" description="Histidine kinase" evidence="13">
    <location>
        <begin position="319"/>
        <end position="542"/>
    </location>
</feature>
<evidence type="ECO:0000256" key="6">
    <source>
        <dbReference type="ARBA" id="ARBA00022679"/>
    </source>
</evidence>
<dbReference type="Pfam" id="PF00072">
    <property type="entry name" value="Response_reg"/>
    <property type="match status" value="1"/>
</dbReference>
<feature type="modified residue" description="4-aspartylphosphate" evidence="11">
    <location>
        <position position="637"/>
    </location>
</feature>
<dbReference type="AlphaFoldDB" id="A0A1I0MWK1"/>
<keyword evidence="5 11" id="KW-0597">Phosphoprotein</keyword>
<dbReference type="FunFam" id="3.30.565.10:FF:000010">
    <property type="entry name" value="Sensor histidine kinase RcsC"/>
    <property type="match status" value="1"/>
</dbReference>
<dbReference type="InterPro" id="IPR003661">
    <property type="entry name" value="HisK_dim/P_dom"/>
</dbReference>
<evidence type="ECO:0000256" key="8">
    <source>
        <dbReference type="ARBA" id="ARBA00023012"/>
    </source>
</evidence>
<feature type="transmembrane region" description="Helical" evidence="12">
    <location>
        <begin position="271"/>
        <end position="294"/>
    </location>
</feature>
<evidence type="ECO:0000256" key="9">
    <source>
        <dbReference type="ARBA" id="ARBA00024867"/>
    </source>
</evidence>
<dbReference type="SMART" id="SM00387">
    <property type="entry name" value="HATPase_c"/>
    <property type="match status" value="1"/>
</dbReference>
<evidence type="ECO:0000313" key="16">
    <source>
        <dbReference type="Proteomes" id="UP000199701"/>
    </source>
</evidence>
<proteinExistence type="inferred from homology"/>
<dbReference type="InterPro" id="IPR036890">
    <property type="entry name" value="HATPase_C_sf"/>
</dbReference>
<dbReference type="PROSITE" id="PS50110">
    <property type="entry name" value="RESPONSE_REGULATORY"/>
    <property type="match status" value="1"/>
</dbReference>
<evidence type="ECO:0000256" key="4">
    <source>
        <dbReference type="ARBA" id="ARBA00018672"/>
    </source>
</evidence>
<feature type="domain" description="Response regulatory" evidence="14">
    <location>
        <begin position="585"/>
        <end position="706"/>
    </location>
</feature>